<evidence type="ECO:0000313" key="9">
    <source>
        <dbReference type="EMBL" id="SDA83092.1"/>
    </source>
</evidence>
<keyword evidence="6" id="KW-0012">Acyltransferase</keyword>
<gene>
    <name evidence="9" type="ORF">SAMN02927914_03394</name>
</gene>
<name>A0A1G5YLA4_9HYPH</name>
<dbReference type="GO" id="GO:0046872">
    <property type="term" value="F:metal ion binding"/>
    <property type="evidence" value="ECO:0007669"/>
    <property type="project" value="UniProtKB-KW"/>
</dbReference>
<dbReference type="NCBIfam" id="TIGR03725">
    <property type="entry name" value="T6A_YeaZ"/>
    <property type="match status" value="1"/>
</dbReference>
<dbReference type="PANTHER" id="PTHR11735">
    <property type="entry name" value="TRNA N6-ADENOSINE THREONYLCARBAMOYLTRANSFERASE"/>
    <property type="match status" value="1"/>
</dbReference>
<dbReference type="AlphaFoldDB" id="A0A1G5YLA4"/>
<keyword evidence="5" id="KW-0408">Iron</keyword>
<reference evidence="9 10" key="1">
    <citation type="submission" date="2016-10" db="EMBL/GenBank/DDBJ databases">
        <authorList>
            <person name="de Groot N.N."/>
        </authorList>
    </citation>
    <scope>NUCLEOTIDE SEQUENCE [LARGE SCALE GENOMIC DNA]</scope>
    <source>
        <strain evidence="9 10">CGMCC 1.12097</strain>
    </source>
</reference>
<dbReference type="GO" id="GO:0061711">
    <property type="term" value="F:tRNA N(6)-L-threonylcarbamoyladenine synthase activity"/>
    <property type="evidence" value="ECO:0007669"/>
    <property type="project" value="UniProtKB-EC"/>
</dbReference>
<comment type="catalytic activity">
    <reaction evidence="7">
        <text>L-threonylcarbamoyladenylate + adenosine(37) in tRNA = N(6)-L-threonylcarbamoyladenosine(37) in tRNA + AMP + H(+)</text>
        <dbReference type="Rhea" id="RHEA:37059"/>
        <dbReference type="Rhea" id="RHEA-COMP:10162"/>
        <dbReference type="Rhea" id="RHEA-COMP:10163"/>
        <dbReference type="ChEBI" id="CHEBI:15378"/>
        <dbReference type="ChEBI" id="CHEBI:73682"/>
        <dbReference type="ChEBI" id="CHEBI:74411"/>
        <dbReference type="ChEBI" id="CHEBI:74418"/>
        <dbReference type="ChEBI" id="CHEBI:456215"/>
        <dbReference type="EC" id="2.3.1.234"/>
    </reaction>
</comment>
<dbReference type="PRINTS" id="PR00789">
    <property type="entry name" value="OSIALOPTASE"/>
</dbReference>
<keyword evidence="4" id="KW-0479">Metal-binding</keyword>
<dbReference type="SUPFAM" id="SSF53067">
    <property type="entry name" value="Actin-like ATPase domain"/>
    <property type="match status" value="1"/>
</dbReference>
<evidence type="ECO:0000313" key="10">
    <source>
        <dbReference type="Proteomes" id="UP000198588"/>
    </source>
</evidence>
<dbReference type="EMBL" id="FMXM01000010">
    <property type="protein sequence ID" value="SDA83092.1"/>
    <property type="molecule type" value="Genomic_DNA"/>
</dbReference>
<dbReference type="EC" id="2.3.1.234" evidence="1"/>
<organism evidence="9 10">
    <name type="scientific">Mesorhizobium qingshengii</name>
    <dbReference type="NCBI Taxonomy" id="1165689"/>
    <lineage>
        <taxon>Bacteria</taxon>
        <taxon>Pseudomonadati</taxon>
        <taxon>Pseudomonadota</taxon>
        <taxon>Alphaproteobacteria</taxon>
        <taxon>Hyphomicrobiales</taxon>
        <taxon>Phyllobacteriaceae</taxon>
        <taxon>Mesorhizobium</taxon>
    </lineage>
</organism>
<evidence type="ECO:0000256" key="6">
    <source>
        <dbReference type="ARBA" id="ARBA00023315"/>
    </source>
</evidence>
<dbReference type="InterPro" id="IPR000905">
    <property type="entry name" value="Gcp-like_dom"/>
</dbReference>
<feature type="domain" description="Gcp-like" evidence="8">
    <location>
        <begin position="58"/>
        <end position="177"/>
    </location>
</feature>
<dbReference type="GO" id="GO:0002949">
    <property type="term" value="P:tRNA threonylcarbamoyladenosine modification"/>
    <property type="evidence" value="ECO:0007669"/>
    <property type="project" value="InterPro"/>
</dbReference>
<proteinExistence type="predicted"/>
<dbReference type="InterPro" id="IPR022496">
    <property type="entry name" value="T6A_TsaB"/>
</dbReference>
<dbReference type="Pfam" id="PF00814">
    <property type="entry name" value="TsaD"/>
    <property type="match status" value="1"/>
</dbReference>
<evidence type="ECO:0000256" key="1">
    <source>
        <dbReference type="ARBA" id="ARBA00012156"/>
    </source>
</evidence>
<evidence type="ECO:0000256" key="4">
    <source>
        <dbReference type="ARBA" id="ARBA00022723"/>
    </source>
</evidence>
<dbReference type="Gene3D" id="3.30.420.40">
    <property type="match status" value="2"/>
</dbReference>
<evidence type="ECO:0000259" key="8">
    <source>
        <dbReference type="Pfam" id="PF00814"/>
    </source>
</evidence>
<sequence>MHYPLAVARRGGHRETVSRTGRFMKVLAIDCAANLCAACVYDAEAKQELGRSVLDLGKGHAEHLMAVIAEALKAAATNYSGLGAIAVSVGPGSFTGLRVGVSTARGLALALKIPAIGVTTLEALAAEAAVTFPGRAVLAALDAGREEIHAALYDEMSVLTYGPAVTTLADAVTMATESSSVLAGTAAAQIAASAGRAFDIGPRTATADILTYARLATAKGEGERPKPLYLRGADAKPQAGFILSRLGP</sequence>
<evidence type="ECO:0000256" key="3">
    <source>
        <dbReference type="ARBA" id="ARBA00022694"/>
    </source>
</evidence>
<dbReference type="PANTHER" id="PTHR11735:SF11">
    <property type="entry name" value="TRNA THREONYLCARBAMOYLADENOSINE BIOSYNTHESIS PROTEIN TSAB"/>
    <property type="match status" value="1"/>
</dbReference>
<dbReference type="InterPro" id="IPR043129">
    <property type="entry name" value="ATPase_NBD"/>
</dbReference>
<dbReference type="InterPro" id="IPR017861">
    <property type="entry name" value="KAE1/TsaD"/>
</dbReference>
<dbReference type="STRING" id="1165689.SAMN02927914_03394"/>
<keyword evidence="2" id="KW-0808">Transferase</keyword>
<keyword evidence="3" id="KW-0819">tRNA processing</keyword>
<protein>
    <recommendedName>
        <fullName evidence="1">N(6)-L-threonylcarbamoyladenine synthase</fullName>
        <ecNumber evidence="1">2.3.1.234</ecNumber>
    </recommendedName>
</protein>
<dbReference type="Proteomes" id="UP000198588">
    <property type="component" value="Unassembled WGS sequence"/>
</dbReference>
<evidence type="ECO:0000256" key="5">
    <source>
        <dbReference type="ARBA" id="ARBA00023004"/>
    </source>
</evidence>
<accession>A0A1G5YLA4</accession>
<dbReference type="GO" id="GO:0005829">
    <property type="term" value="C:cytosol"/>
    <property type="evidence" value="ECO:0007669"/>
    <property type="project" value="TreeGrafter"/>
</dbReference>
<evidence type="ECO:0000256" key="7">
    <source>
        <dbReference type="ARBA" id="ARBA00048117"/>
    </source>
</evidence>
<evidence type="ECO:0000256" key="2">
    <source>
        <dbReference type="ARBA" id="ARBA00022679"/>
    </source>
</evidence>